<reference evidence="3 5" key="2">
    <citation type="submission" date="2018-06" db="EMBL/GenBank/DDBJ databases">
        <authorList>
            <consortium name="Pathogen Informatics"/>
            <person name="Doyle S."/>
        </authorList>
    </citation>
    <scope>NUCLEOTIDE SEQUENCE [LARGE SCALE GENOMIC DNA]</scope>
    <source>
        <strain evidence="3 5">NCTC12022</strain>
    </source>
</reference>
<sequence length="175" mass="19756">MNKGQFAQPKEVIHELIRKNGYFPNNPQYPFLVYKNMAALTDQPPDAIQAFLRHNQWINSWVDGIYKNHHYHSNTHELLVVIAGDCQVQIGGDQGKIYEIARGDVIILPAGVAHKNTGSSSDFKCIGAYPFDVECDMNYGKAEEHPQVVDNIKRVGLPARDPVFGAEGLLFDYWK</sequence>
<dbReference type="PIRSF" id="PIRSF019307">
    <property type="entry name" value="UCP019307"/>
    <property type="match status" value="1"/>
</dbReference>
<evidence type="ECO:0000313" key="5">
    <source>
        <dbReference type="Proteomes" id="UP000251942"/>
    </source>
</evidence>
<dbReference type="Gene3D" id="2.60.120.10">
    <property type="entry name" value="Jelly Rolls"/>
    <property type="match status" value="1"/>
</dbReference>
<evidence type="ECO:0000313" key="4">
    <source>
        <dbReference type="Proteomes" id="UP000054698"/>
    </source>
</evidence>
<feature type="domain" description="Cupin type-2" evidence="1">
    <location>
        <begin position="69"/>
        <end position="116"/>
    </location>
</feature>
<dbReference type="Pfam" id="PF07883">
    <property type="entry name" value="Cupin_2"/>
    <property type="match status" value="1"/>
</dbReference>
<dbReference type="RefSeq" id="WP_058445741.1">
    <property type="nucleotide sequence ID" value="NZ_CAAAHT010000003.1"/>
</dbReference>
<protein>
    <submittedName>
        <fullName evidence="2">Cupin domain protein</fullName>
    </submittedName>
</protein>
<dbReference type="EMBL" id="UASS01000011">
    <property type="protein sequence ID" value="SPX60573.1"/>
    <property type="molecule type" value="Genomic_DNA"/>
</dbReference>
<dbReference type="Proteomes" id="UP000251942">
    <property type="component" value="Unassembled WGS sequence"/>
</dbReference>
<dbReference type="PANTHER" id="PTHR36448">
    <property type="entry name" value="BLR7373 PROTEIN"/>
    <property type="match status" value="1"/>
</dbReference>
<dbReference type="CDD" id="cd02219">
    <property type="entry name" value="cupin_YjlB-like"/>
    <property type="match status" value="1"/>
</dbReference>
<dbReference type="PATRIC" id="fig|453.4.peg.1837"/>
<dbReference type="STRING" id="453.Lfee_1667"/>
<dbReference type="OrthoDB" id="9791759at2"/>
<dbReference type="InterPro" id="IPR011051">
    <property type="entry name" value="RmlC_Cupin_sf"/>
</dbReference>
<accession>A0A0W0TMF5</accession>
<proteinExistence type="predicted"/>
<evidence type="ECO:0000313" key="3">
    <source>
        <dbReference type="EMBL" id="SPX60573.1"/>
    </source>
</evidence>
<dbReference type="AlphaFoldDB" id="A0A0W0TMF5"/>
<dbReference type="EMBL" id="LNYB01000080">
    <property type="protein sequence ID" value="KTC96755.1"/>
    <property type="molecule type" value="Genomic_DNA"/>
</dbReference>
<evidence type="ECO:0000313" key="2">
    <source>
        <dbReference type="EMBL" id="KTC96755.1"/>
    </source>
</evidence>
<name>A0A0W0TMF5_9GAMM</name>
<reference evidence="2 4" key="1">
    <citation type="submission" date="2015-11" db="EMBL/GenBank/DDBJ databases">
        <title>Genomic analysis of 38 Legionella species identifies large and diverse effector repertoires.</title>
        <authorList>
            <person name="Burstein D."/>
            <person name="Amaro F."/>
            <person name="Zusman T."/>
            <person name="Lifshitz Z."/>
            <person name="Cohen O."/>
            <person name="Gilbert J.A."/>
            <person name="Pupko T."/>
            <person name="Shuman H.A."/>
            <person name="Segal G."/>
        </authorList>
    </citation>
    <scope>NUCLEOTIDE SEQUENCE [LARGE SCALE GENOMIC DNA]</scope>
    <source>
        <strain evidence="2 4">WO-44C</strain>
    </source>
</reference>
<dbReference type="InterPro" id="IPR013096">
    <property type="entry name" value="Cupin_2"/>
</dbReference>
<dbReference type="Proteomes" id="UP000054698">
    <property type="component" value="Unassembled WGS sequence"/>
</dbReference>
<dbReference type="SUPFAM" id="SSF51182">
    <property type="entry name" value="RmlC-like cupins"/>
    <property type="match status" value="1"/>
</dbReference>
<keyword evidence="4" id="KW-1185">Reference proteome</keyword>
<gene>
    <name evidence="2" type="ORF">Lfee_1667</name>
    <name evidence="3" type="ORF">NCTC12022_01305</name>
</gene>
<dbReference type="PANTHER" id="PTHR36448:SF2">
    <property type="entry name" value="CUPIN TYPE-1 DOMAIN-CONTAINING PROTEIN"/>
    <property type="match status" value="1"/>
</dbReference>
<dbReference type="InterPro" id="IPR014710">
    <property type="entry name" value="RmlC-like_jellyroll"/>
</dbReference>
<organism evidence="2 4">
    <name type="scientific">Legionella feeleii</name>
    <dbReference type="NCBI Taxonomy" id="453"/>
    <lineage>
        <taxon>Bacteria</taxon>
        <taxon>Pseudomonadati</taxon>
        <taxon>Pseudomonadota</taxon>
        <taxon>Gammaproteobacteria</taxon>
        <taxon>Legionellales</taxon>
        <taxon>Legionellaceae</taxon>
        <taxon>Legionella</taxon>
    </lineage>
</organism>
<evidence type="ECO:0000259" key="1">
    <source>
        <dbReference type="Pfam" id="PF07883"/>
    </source>
</evidence>
<dbReference type="InterPro" id="IPR014500">
    <property type="entry name" value="UCP019307_cupin"/>
</dbReference>
<dbReference type="InterPro" id="IPR047121">
    <property type="entry name" value="YjiB-like"/>
</dbReference>